<dbReference type="Gene3D" id="3.90.470.20">
    <property type="entry name" value="4'-phosphopantetheinyl transferase domain"/>
    <property type="match status" value="2"/>
</dbReference>
<dbReference type="Proteomes" id="UP000198838">
    <property type="component" value="Unassembled WGS sequence"/>
</dbReference>
<feature type="domain" description="4'-phosphopantetheinyl transferase" evidence="3">
    <location>
        <begin position="105"/>
        <end position="182"/>
    </location>
</feature>
<gene>
    <name evidence="5" type="ORF">SAMN05216249_10197</name>
</gene>
<evidence type="ECO:0000259" key="4">
    <source>
        <dbReference type="Pfam" id="PF22624"/>
    </source>
</evidence>
<dbReference type="AlphaFoldDB" id="A0A1I0V337"/>
<dbReference type="GO" id="GO:0008897">
    <property type="term" value="F:holo-[acyl-carrier-protein] synthase activity"/>
    <property type="evidence" value="ECO:0007669"/>
    <property type="project" value="InterPro"/>
</dbReference>
<comment type="similarity">
    <text evidence="1">Belongs to the P-Pant transferase superfamily. Gsp/Sfp/HetI/AcpT family.</text>
</comment>
<dbReference type="EMBL" id="FOJY01000001">
    <property type="protein sequence ID" value="SFA69956.1"/>
    <property type="molecule type" value="Genomic_DNA"/>
</dbReference>
<dbReference type="InterPro" id="IPR050559">
    <property type="entry name" value="P-Pant_transferase_sf"/>
</dbReference>
<evidence type="ECO:0000256" key="2">
    <source>
        <dbReference type="ARBA" id="ARBA00022679"/>
    </source>
</evidence>
<dbReference type="GO" id="GO:0000287">
    <property type="term" value="F:magnesium ion binding"/>
    <property type="evidence" value="ECO:0007669"/>
    <property type="project" value="InterPro"/>
</dbReference>
<dbReference type="GO" id="GO:0005829">
    <property type="term" value="C:cytosol"/>
    <property type="evidence" value="ECO:0007669"/>
    <property type="project" value="TreeGrafter"/>
</dbReference>
<protein>
    <submittedName>
        <fullName evidence="5">4'-phosphopantetheinyl transferase</fullName>
    </submittedName>
</protein>
<keyword evidence="6" id="KW-1185">Reference proteome</keyword>
<evidence type="ECO:0000259" key="3">
    <source>
        <dbReference type="Pfam" id="PF01648"/>
    </source>
</evidence>
<keyword evidence="2 5" id="KW-0808">Transferase</keyword>
<accession>A0A1I0V337</accession>
<feature type="domain" description="4'-phosphopantetheinyl transferase N-terminal" evidence="4">
    <location>
        <begin position="19"/>
        <end position="93"/>
    </location>
</feature>
<dbReference type="PANTHER" id="PTHR12215:SF10">
    <property type="entry name" value="L-AMINOADIPATE-SEMIALDEHYDE DEHYDROGENASE-PHOSPHOPANTETHEINYL TRANSFERASE"/>
    <property type="match status" value="1"/>
</dbReference>
<dbReference type="InterPro" id="IPR037143">
    <property type="entry name" value="4-PPantetheinyl_Trfase_dom_sf"/>
</dbReference>
<dbReference type="InterPro" id="IPR008278">
    <property type="entry name" value="4-PPantetheinyl_Trfase_dom"/>
</dbReference>
<proteinExistence type="inferred from homology"/>
<dbReference type="InterPro" id="IPR055066">
    <property type="entry name" value="AASDHPPT_N"/>
</dbReference>
<dbReference type="STRING" id="1120918.SAMN05216249_10197"/>
<dbReference type="OrthoDB" id="9808281at2"/>
<reference evidence="5 6" key="1">
    <citation type="submission" date="2016-10" db="EMBL/GenBank/DDBJ databases">
        <authorList>
            <person name="de Groot N.N."/>
        </authorList>
    </citation>
    <scope>NUCLEOTIDE SEQUENCE [LARGE SCALE GENOMIC DNA]</scope>
    <source>
        <strain evidence="5 6">DSM 5522</strain>
    </source>
</reference>
<evidence type="ECO:0000313" key="6">
    <source>
        <dbReference type="Proteomes" id="UP000198838"/>
    </source>
</evidence>
<sequence length="222" mass="26203">MELYNLTIPDNTWGEKEEKLISFVGDERKKRILSYHFDKDKVLSLYADLLSRMIISKRLNTTPKEIIFFSQRNKKPYILNNNDLHFNFSHCEKNILLGISDLDDVGVDIEIIKKAPLIVCEQVFHEKELDYINEVSNDLQNERFFKCWTRKEACTKYSGSGLIAKLTKINTLDENSSHCYCTYRYNNCICTGYSKKDNSFKRLEINIQDIYDFYKIQDKKEG</sequence>
<organism evidence="5 6">
    <name type="scientific">Acetitomaculum ruminis DSM 5522</name>
    <dbReference type="NCBI Taxonomy" id="1120918"/>
    <lineage>
        <taxon>Bacteria</taxon>
        <taxon>Bacillati</taxon>
        <taxon>Bacillota</taxon>
        <taxon>Clostridia</taxon>
        <taxon>Lachnospirales</taxon>
        <taxon>Lachnospiraceae</taxon>
        <taxon>Acetitomaculum</taxon>
    </lineage>
</organism>
<dbReference type="Pfam" id="PF22624">
    <property type="entry name" value="AASDHPPT_N"/>
    <property type="match status" value="1"/>
</dbReference>
<evidence type="ECO:0000313" key="5">
    <source>
        <dbReference type="EMBL" id="SFA69956.1"/>
    </source>
</evidence>
<dbReference type="Pfam" id="PF01648">
    <property type="entry name" value="ACPS"/>
    <property type="match status" value="1"/>
</dbReference>
<dbReference type="GO" id="GO:0019878">
    <property type="term" value="P:lysine biosynthetic process via aminoadipic acid"/>
    <property type="evidence" value="ECO:0007669"/>
    <property type="project" value="TreeGrafter"/>
</dbReference>
<dbReference type="SUPFAM" id="SSF56214">
    <property type="entry name" value="4'-phosphopantetheinyl transferase"/>
    <property type="match status" value="2"/>
</dbReference>
<evidence type="ECO:0000256" key="1">
    <source>
        <dbReference type="ARBA" id="ARBA00010990"/>
    </source>
</evidence>
<name>A0A1I0V337_9FIRM</name>
<dbReference type="PANTHER" id="PTHR12215">
    <property type="entry name" value="PHOSPHOPANTETHEINE TRANSFERASE"/>
    <property type="match status" value="1"/>
</dbReference>
<dbReference type="RefSeq" id="WP_092869818.1">
    <property type="nucleotide sequence ID" value="NZ_FOJY01000001.1"/>
</dbReference>